<feature type="domain" description="YgjP-like metallopeptidase" evidence="1">
    <location>
        <begin position="34"/>
        <end position="235"/>
    </location>
</feature>
<organism evidence="2 3">
    <name type="scientific">Agaricicola taiwanensis</name>
    <dbReference type="NCBI Taxonomy" id="591372"/>
    <lineage>
        <taxon>Bacteria</taxon>
        <taxon>Pseudomonadati</taxon>
        <taxon>Pseudomonadota</taxon>
        <taxon>Alphaproteobacteria</taxon>
        <taxon>Rhodobacterales</taxon>
        <taxon>Paracoccaceae</taxon>
        <taxon>Agaricicola</taxon>
    </lineage>
</organism>
<keyword evidence="2" id="KW-0378">Hydrolase</keyword>
<dbReference type="AlphaFoldDB" id="A0A8J2VM83"/>
<evidence type="ECO:0000313" key="3">
    <source>
        <dbReference type="Proteomes" id="UP000602745"/>
    </source>
</evidence>
<dbReference type="InterPro" id="IPR053136">
    <property type="entry name" value="UTP_pyrophosphatase-like"/>
</dbReference>
<reference evidence="2" key="1">
    <citation type="journal article" date="2014" name="Int. J. Syst. Evol. Microbiol.">
        <title>Complete genome sequence of Corynebacterium casei LMG S-19264T (=DSM 44701T), isolated from a smear-ripened cheese.</title>
        <authorList>
            <consortium name="US DOE Joint Genome Institute (JGI-PGF)"/>
            <person name="Walter F."/>
            <person name="Albersmeier A."/>
            <person name="Kalinowski J."/>
            <person name="Ruckert C."/>
        </authorList>
    </citation>
    <scope>NUCLEOTIDE SEQUENCE</scope>
    <source>
        <strain evidence="2">CCM 7684</strain>
    </source>
</reference>
<gene>
    <name evidence="2" type="ORF">GCM10007276_03930</name>
</gene>
<evidence type="ECO:0000259" key="1">
    <source>
        <dbReference type="Pfam" id="PF01863"/>
    </source>
</evidence>
<dbReference type="PANTHER" id="PTHR30399">
    <property type="entry name" value="UNCHARACTERIZED PROTEIN YGJP"/>
    <property type="match status" value="1"/>
</dbReference>
<sequence>MLRRFIRPSLPTAFEIDVEGRRIPIMVRQSARARRMSLRVRRAERDVVLTLPPRASLVMAENFAQRHGRWIAERVEQLPNVVPFSHGASIPLRGVLHRIEHRDSLRGLVEVLERDEPVIEVPGLIESLPRRMADFLRREARRDLEEAVTRHATKLGVKFGRISIKDTRSRWGSCSADGNFSFSWRLIMAPSYVLDYLAAHEVAHRREMNHSRRYWAVLRDLFPETDAAEAWLTAHGAELHCYGAAAGACDGPSTKGASTLRG</sequence>
<dbReference type="RefSeq" id="WP_188408021.1">
    <property type="nucleotide sequence ID" value="NZ_BMCP01000001.1"/>
</dbReference>
<accession>A0A8J2VM83</accession>
<protein>
    <submittedName>
        <fullName evidence="2">Metal-dependent hydrolase</fullName>
    </submittedName>
</protein>
<dbReference type="CDD" id="cd07344">
    <property type="entry name" value="M48_yhfN_like"/>
    <property type="match status" value="1"/>
</dbReference>
<dbReference type="Pfam" id="PF01863">
    <property type="entry name" value="YgjP-like"/>
    <property type="match status" value="1"/>
</dbReference>
<proteinExistence type="predicted"/>
<reference evidence="2" key="2">
    <citation type="submission" date="2020-09" db="EMBL/GenBank/DDBJ databases">
        <authorList>
            <person name="Sun Q."/>
            <person name="Sedlacek I."/>
        </authorList>
    </citation>
    <scope>NUCLEOTIDE SEQUENCE</scope>
    <source>
        <strain evidence="2">CCM 7684</strain>
    </source>
</reference>
<name>A0A8J2VM83_9RHOB</name>
<comment type="caution">
    <text evidence="2">The sequence shown here is derived from an EMBL/GenBank/DDBJ whole genome shotgun (WGS) entry which is preliminary data.</text>
</comment>
<dbReference type="EMBL" id="BMCP01000001">
    <property type="protein sequence ID" value="GGE29905.1"/>
    <property type="molecule type" value="Genomic_DNA"/>
</dbReference>
<dbReference type="GO" id="GO:0016787">
    <property type="term" value="F:hydrolase activity"/>
    <property type="evidence" value="ECO:0007669"/>
    <property type="project" value="UniProtKB-KW"/>
</dbReference>
<keyword evidence="3" id="KW-1185">Reference proteome</keyword>
<dbReference type="Gene3D" id="3.30.2010.10">
    <property type="entry name" value="Metalloproteases ('zincins'), catalytic domain"/>
    <property type="match status" value="1"/>
</dbReference>
<dbReference type="PANTHER" id="PTHR30399:SF1">
    <property type="entry name" value="UTP PYROPHOSPHATASE"/>
    <property type="match status" value="1"/>
</dbReference>
<dbReference type="Proteomes" id="UP000602745">
    <property type="component" value="Unassembled WGS sequence"/>
</dbReference>
<dbReference type="InterPro" id="IPR002725">
    <property type="entry name" value="YgjP-like_metallopeptidase"/>
</dbReference>
<evidence type="ECO:0000313" key="2">
    <source>
        <dbReference type="EMBL" id="GGE29905.1"/>
    </source>
</evidence>